<comment type="subcellular location">
    <subcellularLocation>
        <location evidence="1 15">Cell inner membrane</location>
        <topology evidence="1 15">Peripheral membrane protein</topology>
        <orientation evidence="1 15">Cytoplasmic side</orientation>
    </subcellularLocation>
</comment>
<evidence type="ECO:0000256" key="5">
    <source>
        <dbReference type="ARBA" id="ARBA00022475"/>
    </source>
</evidence>
<evidence type="ECO:0000313" key="17">
    <source>
        <dbReference type="Proteomes" id="UP000502608"/>
    </source>
</evidence>
<keyword evidence="17" id="KW-1185">Reference proteome</keyword>
<keyword evidence="10 15" id="KW-0067">ATP-binding</keyword>
<dbReference type="Pfam" id="PF06293">
    <property type="entry name" value="Kdo"/>
    <property type="match status" value="1"/>
</dbReference>
<keyword evidence="8 15" id="KW-0547">Nucleotide-binding</keyword>
<evidence type="ECO:0000313" key="16">
    <source>
        <dbReference type="EMBL" id="QIR15959.1"/>
    </source>
</evidence>
<keyword evidence="12 15" id="KW-0472">Membrane</keyword>
<gene>
    <name evidence="15" type="primary">kdkA</name>
    <name evidence="16" type="ORF">HBH39_16990</name>
</gene>
<evidence type="ECO:0000256" key="3">
    <source>
        <dbReference type="ARBA" id="ARBA00010327"/>
    </source>
</evidence>
<evidence type="ECO:0000256" key="11">
    <source>
        <dbReference type="ARBA" id="ARBA00022985"/>
    </source>
</evidence>
<comment type="similarity">
    <text evidence="3 15">Belongs to the protein kinase superfamily. KdkA/RfaP family.</text>
</comment>
<dbReference type="InterPro" id="IPR022826">
    <property type="entry name" value="KDO_kinase"/>
</dbReference>
<keyword evidence="6 15" id="KW-0997">Cell inner membrane</keyword>
<dbReference type="HAMAP" id="MF_00521">
    <property type="entry name" value="KDO_kinase"/>
    <property type="match status" value="1"/>
</dbReference>
<dbReference type="UniPathway" id="UPA00958"/>
<dbReference type="AlphaFoldDB" id="A0A6G9QQ67"/>
<evidence type="ECO:0000256" key="10">
    <source>
        <dbReference type="ARBA" id="ARBA00022840"/>
    </source>
</evidence>
<comment type="function">
    <text evidence="15">Catalyzes the ATP-dependent phosphorylation of the 3-deoxy-D-manno-octulosonic acid (Kdo) residue in Kdo-lipid IV(A) at the 4-OH position.</text>
</comment>
<evidence type="ECO:0000256" key="8">
    <source>
        <dbReference type="ARBA" id="ARBA00022741"/>
    </source>
</evidence>
<evidence type="ECO:0000256" key="1">
    <source>
        <dbReference type="ARBA" id="ARBA00004515"/>
    </source>
</evidence>
<dbReference type="GO" id="GO:0016773">
    <property type="term" value="F:phosphotransferase activity, alcohol group as acceptor"/>
    <property type="evidence" value="ECO:0007669"/>
    <property type="project" value="UniProtKB-UniRule"/>
</dbReference>
<name>A0A6G9QQ67_9GAMM</name>
<dbReference type="Proteomes" id="UP000502608">
    <property type="component" value="Chromosome"/>
</dbReference>
<evidence type="ECO:0000256" key="6">
    <source>
        <dbReference type="ARBA" id="ARBA00022519"/>
    </source>
</evidence>
<dbReference type="GO" id="GO:0016301">
    <property type="term" value="F:kinase activity"/>
    <property type="evidence" value="ECO:0007669"/>
    <property type="project" value="UniProtKB-KW"/>
</dbReference>
<dbReference type="GO" id="GO:0009244">
    <property type="term" value="P:lipopolysaccharide core region biosynthetic process"/>
    <property type="evidence" value="ECO:0007669"/>
    <property type="project" value="UniProtKB-UniRule"/>
</dbReference>
<dbReference type="EMBL" id="CP050313">
    <property type="protein sequence ID" value="QIR15959.1"/>
    <property type="molecule type" value="Genomic_DNA"/>
</dbReference>
<dbReference type="SUPFAM" id="SSF56112">
    <property type="entry name" value="Protein kinase-like (PK-like)"/>
    <property type="match status" value="1"/>
</dbReference>
<reference evidence="16 17" key="1">
    <citation type="submission" date="2020-03" db="EMBL/GenBank/DDBJ databases">
        <title>Complete genome sequence of Shewanella sp.</title>
        <authorList>
            <person name="Kim Y.-S."/>
            <person name="Kim S.-J."/>
            <person name="Jung H.-K."/>
            <person name="Kim K.-H."/>
        </authorList>
    </citation>
    <scope>NUCLEOTIDE SEQUENCE [LARGE SCALE GENOMIC DNA]</scope>
    <source>
        <strain evidence="16 17">PN3F2</strain>
    </source>
</reference>
<dbReference type="KEGG" id="saes:HBH39_16990"/>
<evidence type="ECO:0000256" key="9">
    <source>
        <dbReference type="ARBA" id="ARBA00022777"/>
    </source>
</evidence>
<dbReference type="NCBIfam" id="NF002475">
    <property type="entry name" value="PRK01723.1"/>
    <property type="match status" value="1"/>
</dbReference>
<comment type="catalytic activity">
    <reaction evidence="14 15">
        <text>an alpha-Kdo-(2-&gt;6)-lipid IVA + ATP = a 4-O-phospho-alpha-Kdo-(2-&gt;6)-lipid IVA + ADP + H(+)</text>
        <dbReference type="Rhea" id="RHEA:74271"/>
        <dbReference type="ChEBI" id="CHEBI:15378"/>
        <dbReference type="ChEBI" id="CHEBI:30616"/>
        <dbReference type="ChEBI" id="CHEBI:176428"/>
        <dbReference type="ChEBI" id="CHEBI:193140"/>
        <dbReference type="ChEBI" id="CHEBI:456216"/>
        <dbReference type="EC" id="2.7.1.166"/>
    </reaction>
</comment>
<sequence>MQTKPIKNGVIAWCAEHAANIDATMFNVDYWQANHAVIGESKGRYTTWFVQTDKRHHQQQWVLRHYWRGGLMAKFSRDAYLYRGLTTTRAYAELALLAQLHQEGFAVPNPIAAKIERFGIWYRADIIIERVANAKDLVAHLAKHLMNNTQWQQLGATIAQFHVRGVYHADLNAKNILFADNKFYLIDFDRGVIKPPQANWQQANLQRLLRSFKKEQAKLPQLQFSEVDFQQLLTGYHTINPINFTGITTN</sequence>
<feature type="active site" evidence="15">
    <location>
        <position position="170"/>
    </location>
</feature>
<dbReference type="GO" id="GO:0005524">
    <property type="term" value="F:ATP binding"/>
    <property type="evidence" value="ECO:0007669"/>
    <property type="project" value="UniProtKB-UniRule"/>
</dbReference>
<evidence type="ECO:0000256" key="15">
    <source>
        <dbReference type="HAMAP-Rule" id="MF_00521"/>
    </source>
</evidence>
<protein>
    <recommendedName>
        <fullName evidence="13 15">3-deoxy-D-manno-octulosonic acid kinase</fullName>
        <shortName evidence="15">Kdo kinase</shortName>
        <ecNumber evidence="4 15">2.7.1.166</ecNumber>
    </recommendedName>
</protein>
<evidence type="ECO:0000256" key="12">
    <source>
        <dbReference type="ARBA" id="ARBA00023136"/>
    </source>
</evidence>
<dbReference type="GO" id="GO:0005886">
    <property type="term" value="C:plasma membrane"/>
    <property type="evidence" value="ECO:0007669"/>
    <property type="project" value="UniProtKB-SubCell"/>
</dbReference>
<evidence type="ECO:0000256" key="13">
    <source>
        <dbReference type="ARBA" id="ARBA00029511"/>
    </source>
</evidence>
<keyword evidence="7 15" id="KW-0808">Transferase</keyword>
<comment type="pathway">
    <text evidence="2 15">Bacterial outer membrane biogenesis; LPS core biosynthesis.</text>
</comment>
<organism evidence="16 17">
    <name type="scientific">Shewanella aestuarii</name>
    <dbReference type="NCBI Taxonomy" id="1028752"/>
    <lineage>
        <taxon>Bacteria</taxon>
        <taxon>Pseudomonadati</taxon>
        <taxon>Pseudomonadota</taxon>
        <taxon>Gammaproteobacteria</taxon>
        <taxon>Alteromonadales</taxon>
        <taxon>Shewanellaceae</taxon>
        <taxon>Shewanella</taxon>
    </lineage>
</organism>
<accession>A0A6G9QQ67</accession>
<keyword evidence="11 15" id="KW-0448">Lipopolysaccharide biosynthesis</keyword>
<evidence type="ECO:0000256" key="2">
    <source>
        <dbReference type="ARBA" id="ARBA00004713"/>
    </source>
</evidence>
<keyword evidence="9 15" id="KW-0418">Kinase</keyword>
<dbReference type="Gene3D" id="1.10.510.10">
    <property type="entry name" value="Transferase(Phosphotransferase) domain 1"/>
    <property type="match status" value="1"/>
</dbReference>
<evidence type="ECO:0000256" key="4">
    <source>
        <dbReference type="ARBA" id="ARBA00011988"/>
    </source>
</evidence>
<dbReference type="RefSeq" id="WP_167679815.1">
    <property type="nucleotide sequence ID" value="NZ_CP050313.1"/>
</dbReference>
<dbReference type="InterPro" id="IPR011009">
    <property type="entry name" value="Kinase-like_dom_sf"/>
</dbReference>
<keyword evidence="5 15" id="KW-1003">Cell membrane</keyword>
<proteinExistence type="inferred from homology"/>
<dbReference type="EC" id="2.7.1.166" evidence="4 15"/>
<evidence type="ECO:0000256" key="7">
    <source>
        <dbReference type="ARBA" id="ARBA00022679"/>
    </source>
</evidence>
<evidence type="ECO:0000256" key="14">
    <source>
        <dbReference type="ARBA" id="ARBA00034417"/>
    </source>
</evidence>